<keyword evidence="2" id="KW-1185">Reference proteome</keyword>
<protein>
    <submittedName>
        <fullName evidence="1">Uncharacterized protein</fullName>
    </submittedName>
</protein>
<reference evidence="1" key="1">
    <citation type="journal article" date="2023" name="G3 (Bethesda)">
        <title>A reference genome for the long-term kleptoplast-retaining sea slug Elysia crispata morphotype clarki.</title>
        <authorList>
            <person name="Eastman K.E."/>
            <person name="Pendleton A.L."/>
            <person name="Shaikh M.A."/>
            <person name="Suttiyut T."/>
            <person name="Ogas R."/>
            <person name="Tomko P."/>
            <person name="Gavelis G."/>
            <person name="Widhalm J.R."/>
            <person name="Wisecaver J.H."/>
        </authorList>
    </citation>
    <scope>NUCLEOTIDE SEQUENCE</scope>
    <source>
        <strain evidence="1">ECLA1</strain>
    </source>
</reference>
<dbReference type="AlphaFoldDB" id="A0AAE0YHT7"/>
<dbReference type="EMBL" id="JAWDGP010006142">
    <property type="protein sequence ID" value="KAK3746477.1"/>
    <property type="molecule type" value="Genomic_DNA"/>
</dbReference>
<organism evidence="1 2">
    <name type="scientific">Elysia crispata</name>
    <name type="common">lettuce slug</name>
    <dbReference type="NCBI Taxonomy" id="231223"/>
    <lineage>
        <taxon>Eukaryota</taxon>
        <taxon>Metazoa</taxon>
        <taxon>Spiralia</taxon>
        <taxon>Lophotrochozoa</taxon>
        <taxon>Mollusca</taxon>
        <taxon>Gastropoda</taxon>
        <taxon>Heterobranchia</taxon>
        <taxon>Euthyneura</taxon>
        <taxon>Panpulmonata</taxon>
        <taxon>Sacoglossa</taxon>
        <taxon>Placobranchoidea</taxon>
        <taxon>Plakobranchidae</taxon>
        <taxon>Elysia</taxon>
    </lineage>
</organism>
<dbReference type="Proteomes" id="UP001283361">
    <property type="component" value="Unassembled WGS sequence"/>
</dbReference>
<proteinExistence type="predicted"/>
<evidence type="ECO:0000313" key="1">
    <source>
        <dbReference type="EMBL" id="KAK3746477.1"/>
    </source>
</evidence>
<name>A0AAE0YHT7_9GAST</name>
<evidence type="ECO:0000313" key="2">
    <source>
        <dbReference type="Proteomes" id="UP001283361"/>
    </source>
</evidence>
<comment type="caution">
    <text evidence="1">The sequence shown here is derived from an EMBL/GenBank/DDBJ whole genome shotgun (WGS) entry which is preliminary data.</text>
</comment>
<sequence length="97" mass="10968">MDQQAALICQHHNALSWARGEKTVYRTRGKHLEAIADASPGKKAHSRCQDHFQDHSTWSISKQSDLFDDSSAFRGKVAWQHGDFRQILHVILKGEGS</sequence>
<accession>A0AAE0YHT7</accession>
<gene>
    <name evidence="1" type="ORF">RRG08_017485</name>
</gene>